<reference evidence="2 3" key="1">
    <citation type="journal article" date="2019" name="ACS Chem. Biol.">
        <title>Identification and Mobilization of a Cryptic Antibiotic Biosynthesis Gene Locus from a Human-Pathogenic Nocardia Isolate.</title>
        <authorList>
            <person name="Herisse M."/>
            <person name="Ishida K."/>
            <person name="Porter J.L."/>
            <person name="Howden B."/>
            <person name="Hertweck C."/>
            <person name="Stinear T.P."/>
            <person name="Pidot S.J."/>
        </authorList>
    </citation>
    <scope>NUCLEOTIDE SEQUENCE [LARGE SCALE GENOMIC DNA]</scope>
    <source>
        <strain evidence="2 3">AUSMDU00012717</strain>
    </source>
</reference>
<evidence type="ECO:0000256" key="1">
    <source>
        <dbReference type="SAM" id="Phobius"/>
    </source>
</evidence>
<feature type="transmembrane region" description="Helical" evidence="1">
    <location>
        <begin position="38"/>
        <end position="56"/>
    </location>
</feature>
<feature type="transmembrane region" description="Helical" evidence="1">
    <location>
        <begin position="63"/>
        <end position="83"/>
    </location>
</feature>
<dbReference type="KEGG" id="nah:F5544_00435"/>
<feature type="transmembrane region" description="Helical" evidence="1">
    <location>
        <begin position="95"/>
        <end position="115"/>
    </location>
</feature>
<dbReference type="Proteomes" id="UP000503540">
    <property type="component" value="Chromosome"/>
</dbReference>
<keyword evidence="1" id="KW-1133">Transmembrane helix</keyword>
<evidence type="ECO:0000313" key="3">
    <source>
        <dbReference type="Proteomes" id="UP000503540"/>
    </source>
</evidence>
<evidence type="ECO:0000313" key="2">
    <source>
        <dbReference type="EMBL" id="QIS08020.1"/>
    </source>
</evidence>
<organism evidence="2 3">
    <name type="scientific">Nocardia arthritidis</name>
    <dbReference type="NCBI Taxonomy" id="228602"/>
    <lineage>
        <taxon>Bacteria</taxon>
        <taxon>Bacillati</taxon>
        <taxon>Actinomycetota</taxon>
        <taxon>Actinomycetes</taxon>
        <taxon>Mycobacteriales</taxon>
        <taxon>Nocardiaceae</taxon>
        <taxon>Nocardia</taxon>
    </lineage>
</organism>
<gene>
    <name evidence="2" type="ORF">F5544_00435</name>
</gene>
<proteinExistence type="predicted"/>
<dbReference type="RefSeq" id="WP_167471338.1">
    <property type="nucleotide sequence ID" value="NZ_CP046172.1"/>
</dbReference>
<dbReference type="EMBL" id="CP046172">
    <property type="protein sequence ID" value="QIS08020.1"/>
    <property type="molecule type" value="Genomic_DNA"/>
</dbReference>
<dbReference type="AlphaFoldDB" id="A0A6G9Y4I3"/>
<keyword evidence="3" id="KW-1185">Reference proteome</keyword>
<keyword evidence="1" id="KW-0472">Membrane</keyword>
<protein>
    <submittedName>
        <fullName evidence="2">Uncharacterized protein</fullName>
    </submittedName>
</protein>
<sequence length="169" mass="17029">MRPGPPTGQVRGCLVGAAVGALAVAAHGTAGGGLPNSAELTLLLLVAAAAGGAAGLRPASRGSVFGLLALGQFGGHVALSGMLGHESHSSSLPTGPMLFAHIVATFCCAALILVAERLYAVVSQAIRVALGVPRRSRVVDRRRWADPGVPHYRFHPNGAIGPRAPPVSV</sequence>
<name>A0A6G9Y4I3_9NOCA</name>
<keyword evidence="1" id="KW-0812">Transmembrane</keyword>
<accession>A0A6G9Y4I3</accession>